<evidence type="ECO:0000313" key="2">
    <source>
        <dbReference type="EMBL" id="MCY6960555.1"/>
    </source>
</evidence>
<reference evidence="2" key="1">
    <citation type="submission" date="2022-12" db="EMBL/GenBank/DDBJ databases">
        <title>Clostridium sp. nov., isolated from industrial wastewater.</title>
        <authorList>
            <person name="Jiayan W."/>
        </authorList>
    </citation>
    <scope>NUCLEOTIDE SEQUENCE</scope>
    <source>
        <strain evidence="2">ZC22-4</strain>
    </source>
</reference>
<organism evidence="2 3">
    <name type="scientific">Clostridium brassicae</name>
    <dbReference type="NCBI Taxonomy" id="2999072"/>
    <lineage>
        <taxon>Bacteria</taxon>
        <taxon>Bacillati</taxon>
        <taxon>Bacillota</taxon>
        <taxon>Clostridia</taxon>
        <taxon>Eubacteriales</taxon>
        <taxon>Clostridiaceae</taxon>
        <taxon>Clostridium</taxon>
    </lineage>
</organism>
<accession>A0ABT4DE09</accession>
<name>A0ABT4DE09_9CLOT</name>
<comment type="caution">
    <text evidence="2">The sequence shown here is derived from an EMBL/GenBank/DDBJ whole genome shotgun (WGS) entry which is preliminary data.</text>
</comment>
<evidence type="ECO:0000259" key="1">
    <source>
        <dbReference type="PROSITE" id="PS50943"/>
    </source>
</evidence>
<protein>
    <recommendedName>
        <fullName evidence="1">HTH cro/C1-type domain-containing protein</fullName>
    </recommendedName>
</protein>
<proteinExistence type="predicted"/>
<dbReference type="InterPro" id="IPR010982">
    <property type="entry name" value="Lambda_DNA-bd_dom_sf"/>
</dbReference>
<gene>
    <name evidence="2" type="ORF">OW729_18325</name>
</gene>
<feature type="domain" description="HTH cro/C1-type" evidence="1">
    <location>
        <begin position="1"/>
        <end position="55"/>
    </location>
</feature>
<dbReference type="Gene3D" id="1.10.260.40">
    <property type="entry name" value="lambda repressor-like DNA-binding domains"/>
    <property type="match status" value="1"/>
</dbReference>
<evidence type="ECO:0000313" key="3">
    <source>
        <dbReference type="Proteomes" id="UP001144612"/>
    </source>
</evidence>
<dbReference type="EMBL" id="JAPQFJ010000033">
    <property type="protein sequence ID" value="MCY6960555.1"/>
    <property type="molecule type" value="Genomic_DNA"/>
</dbReference>
<sequence length="111" mass="12788">MKAARTRRKESLKKVSDDIYISLRYLANIQNKGQHPSLQSFFELMLRYNISVDRFLLDKPAGKNTGRRQLDALLDSMADNCKPGQLVYNTKNEELIIQLVKHVGIRRGVLN</sequence>
<dbReference type="Proteomes" id="UP001144612">
    <property type="component" value="Unassembled WGS sequence"/>
</dbReference>
<dbReference type="SUPFAM" id="SSF47413">
    <property type="entry name" value="lambda repressor-like DNA-binding domains"/>
    <property type="match status" value="1"/>
</dbReference>
<dbReference type="InterPro" id="IPR001387">
    <property type="entry name" value="Cro/C1-type_HTH"/>
</dbReference>
<dbReference type="PROSITE" id="PS50943">
    <property type="entry name" value="HTH_CROC1"/>
    <property type="match status" value="1"/>
</dbReference>
<keyword evidence="3" id="KW-1185">Reference proteome</keyword>